<sequence length="60" mass="6694">MDPEIARMVINRQADQRDADALERKANRTEEKATGLGLMTDDLRAEIAGQRAQAAKLRGR</sequence>
<reference evidence="1 2" key="1">
    <citation type="submission" date="2023-02" db="EMBL/GenBank/DDBJ databases">
        <authorList>
            <person name="Mo P."/>
        </authorList>
    </citation>
    <scope>NUCLEOTIDE SEQUENCE [LARGE SCALE GENOMIC DNA]</scope>
    <source>
        <strain evidence="1 2">HUAS 3</strain>
    </source>
</reference>
<proteinExistence type="predicted"/>
<dbReference type="RefSeq" id="WP_275034070.1">
    <property type="nucleotide sequence ID" value="NZ_CP118615.1"/>
</dbReference>
<dbReference type="EMBL" id="CP118615">
    <property type="protein sequence ID" value="WDZ87169.1"/>
    <property type="molecule type" value="Genomic_DNA"/>
</dbReference>
<accession>A0ABY7ZVU5</accession>
<name>A0ABY7ZVU5_9ACTN</name>
<evidence type="ECO:0000313" key="1">
    <source>
        <dbReference type="EMBL" id="WDZ87169.1"/>
    </source>
</evidence>
<organism evidence="1 2">
    <name type="scientific">Micromonospora cathayae</name>
    <dbReference type="NCBI Taxonomy" id="3028804"/>
    <lineage>
        <taxon>Bacteria</taxon>
        <taxon>Bacillati</taxon>
        <taxon>Actinomycetota</taxon>
        <taxon>Actinomycetes</taxon>
        <taxon>Micromonosporales</taxon>
        <taxon>Micromonosporaceae</taxon>
        <taxon>Micromonospora</taxon>
    </lineage>
</organism>
<evidence type="ECO:0000313" key="2">
    <source>
        <dbReference type="Proteomes" id="UP001219605"/>
    </source>
</evidence>
<protein>
    <submittedName>
        <fullName evidence="1">Uncharacterized protein</fullName>
    </submittedName>
</protein>
<dbReference type="Proteomes" id="UP001219605">
    <property type="component" value="Chromosome"/>
</dbReference>
<keyword evidence="2" id="KW-1185">Reference proteome</keyword>
<gene>
    <name evidence="1" type="ORF">PVK37_12575</name>
</gene>